<dbReference type="Proteomes" id="UP001203852">
    <property type="component" value="Unassembled WGS sequence"/>
</dbReference>
<feature type="compositionally biased region" description="Basic and acidic residues" evidence="6">
    <location>
        <begin position="61"/>
        <end position="73"/>
    </location>
</feature>
<evidence type="ECO:0000256" key="2">
    <source>
        <dbReference type="ARBA" id="ARBA00023015"/>
    </source>
</evidence>
<keyword evidence="3" id="KW-0238">DNA-binding</keyword>
<feature type="region of interest" description="Disordered" evidence="6">
    <location>
        <begin position="58"/>
        <end position="88"/>
    </location>
</feature>
<comment type="subcellular location">
    <subcellularLocation>
        <location evidence="1">Nucleus</location>
    </subcellularLocation>
</comment>
<proteinExistence type="predicted"/>
<evidence type="ECO:0000256" key="1">
    <source>
        <dbReference type="ARBA" id="ARBA00004123"/>
    </source>
</evidence>
<dbReference type="InterPro" id="IPR001138">
    <property type="entry name" value="Zn2Cys6_DnaBD"/>
</dbReference>
<dbReference type="Pfam" id="PF00172">
    <property type="entry name" value="Zn_clus"/>
    <property type="match status" value="1"/>
</dbReference>
<evidence type="ECO:0000313" key="8">
    <source>
        <dbReference type="EMBL" id="KAI1617295.1"/>
    </source>
</evidence>
<dbReference type="SMART" id="SM00066">
    <property type="entry name" value="GAL4"/>
    <property type="match status" value="1"/>
</dbReference>
<dbReference type="Gene3D" id="4.10.240.10">
    <property type="entry name" value="Zn(2)-C6 fungal-type DNA-binding domain"/>
    <property type="match status" value="1"/>
</dbReference>
<dbReference type="PROSITE" id="PS00463">
    <property type="entry name" value="ZN2_CY6_FUNGAL_1"/>
    <property type="match status" value="1"/>
</dbReference>
<feature type="region of interest" description="Disordered" evidence="6">
    <location>
        <begin position="138"/>
        <end position="157"/>
    </location>
</feature>
<evidence type="ECO:0000256" key="5">
    <source>
        <dbReference type="ARBA" id="ARBA00023242"/>
    </source>
</evidence>
<keyword evidence="5" id="KW-0539">Nucleus</keyword>
<dbReference type="GO" id="GO:0000976">
    <property type="term" value="F:transcription cis-regulatory region binding"/>
    <property type="evidence" value="ECO:0007669"/>
    <property type="project" value="TreeGrafter"/>
</dbReference>
<dbReference type="PANTHER" id="PTHR37534">
    <property type="entry name" value="TRANSCRIPTIONAL ACTIVATOR PROTEIN UGA3"/>
    <property type="match status" value="1"/>
</dbReference>
<dbReference type="EMBL" id="MU404351">
    <property type="protein sequence ID" value="KAI1617295.1"/>
    <property type="molecule type" value="Genomic_DNA"/>
</dbReference>
<sequence length="752" mass="85075">MKTGRTKKTTRSHTLGGCGTCRRRHVKCDKVRPACLNCKAIGVVCDGFHRELKWVTNPETQGDKNANKRETHNRSARQHLYTEQSRASMSTALRSNLADKPIDETLAELDARSKVVPSASVDGMAVGPFGVFSLEEECRNPQPHGESTQLAAGAPSPECLEPEEALPSVGSLDTLNDMHDFLDWPDLFDLDFTSDISLLQDFDSGFEEIITQRQTIDSQNPSDQQPTYDIVMPSQGNVTNASLVNASVALLPIVKRATPKDLRPEQAEILLRHFKDHVILHMQPTPLPKKSPWDIHLDSAIVTLARLTYMSSQAISHAALANLLALLALSARHLSTQQMGDGDAPQSHWQEFATKTIDEAKENLQSSLRNEIRGPNVAKYKEQLMAVLAMLAFATFYDRQQDARAYMVDAERLLRLRGLAKRNISRKARQLHHVYTWMRIIEESTYVLRNFQKVGPNTAIGTSRHFAKEPRRDLNNDGRGDPQYQPGPNPRLDDFLRFEPGSSDNDVEDMTQKDREVGLHDIHLEDTREFAETMYLDLYGIPETWLSLVSQTTRLANVMDSLNVNKDRRDVEFIELLERRKQRLENMVCSFAAMGPQTIEQSTSSGNIGTMDAPRHHMVRALNAALVILFYRRIRKVNAWILQEHVDNVIRALKDFEMSCQRANIEGPGSPWPAFLAGCEALNLAQREYLLGYLDRASAMTGFARLETARICMIEVWRRRDESTGGSAKRIRDQVWTWEHVSKECFLHVLLS</sequence>
<evidence type="ECO:0000313" key="9">
    <source>
        <dbReference type="Proteomes" id="UP001203852"/>
    </source>
</evidence>
<organism evidence="8 9">
    <name type="scientific">Exophiala viscosa</name>
    <dbReference type="NCBI Taxonomy" id="2486360"/>
    <lineage>
        <taxon>Eukaryota</taxon>
        <taxon>Fungi</taxon>
        <taxon>Dikarya</taxon>
        <taxon>Ascomycota</taxon>
        <taxon>Pezizomycotina</taxon>
        <taxon>Eurotiomycetes</taxon>
        <taxon>Chaetothyriomycetidae</taxon>
        <taxon>Chaetothyriales</taxon>
        <taxon>Herpotrichiellaceae</taxon>
        <taxon>Exophiala</taxon>
    </lineage>
</organism>
<dbReference type="GO" id="GO:0045944">
    <property type="term" value="P:positive regulation of transcription by RNA polymerase II"/>
    <property type="evidence" value="ECO:0007669"/>
    <property type="project" value="TreeGrafter"/>
</dbReference>
<gene>
    <name evidence="8" type="ORF">EDD36DRAFT_462148</name>
</gene>
<protein>
    <submittedName>
        <fullName evidence="8">Arginine metabolism regulation protein II</fullName>
    </submittedName>
</protein>
<accession>A0AAN6E372</accession>
<keyword evidence="4" id="KW-0804">Transcription</keyword>
<feature type="region of interest" description="Disordered" evidence="6">
    <location>
        <begin position="459"/>
        <end position="493"/>
    </location>
</feature>
<dbReference type="Pfam" id="PF11951">
    <property type="entry name" value="Fungal_trans_2"/>
    <property type="match status" value="1"/>
</dbReference>
<feature type="domain" description="Zn(2)-C6 fungal-type" evidence="7">
    <location>
        <begin position="17"/>
        <end position="45"/>
    </location>
</feature>
<dbReference type="PROSITE" id="PS50048">
    <property type="entry name" value="ZN2_CY6_FUNGAL_2"/>
    <property type="match status" value="1"/>
</dbReference>
<dbReference type="GO" id="GO:0008270">
    <property type="term" value="F:zinc ion binding"/>
    <property type="evidence" value="ECO:0007669"/>
    <property type="project" value="InterPro"/>
</dbReference>
<dbReference type="SUPFAM" id="SSF57701">
    <property type="entry name" value="Zn2/Cys6 DNA-binding domain"/>
    <property type="match status" value="1"/>
</dbReference>
<comment type="caution">
    <text evidence="8">The sequence shown here is derived from an EMBL/GenBank/DDBJ whole genome shotgun (WGS) entry which is preliminary data.</text>
</comment>
<keyword evidence="2" id="KW-0805">Transcription regulation</keyword>
<dbReference type="InterPro" id="IPR036864">
    <property type="entry name" value="Zn2-C6_fun-type_DNA-bd_sf"/>
</dbReference>
<reference evidence="8" key="1">
    <citation type="journal article" date="2022" name="bioRxiv">
        <title>Deciphering the potential niche of two novel black yeast fungi from a biological soil crust based on their genomes, phenotypes, and melanin regulation.</title>
        <authorList>
            <consortium name="DOE Joint Genome Institute"/>
            <person name="Carr E.C."/>
            <person name="Barton Q."/>
            <person name="Grambo S."/>
            <person name="Sullivan M."/>
            <person name="Renfro C.M."/>
            <person name="Kuo A."/>
            <person name="Pangilinan J."/>
            <person name="Lipzen A."/>
            <person name="Keymanesh K."/>
            <person name="Savage E."/>
            <person name="Barry K."/>
            <person name="Grigoriev I.V."/>
            <person name="Riekhof W.R."/>
            <person name="Harris S.S."/>
        </authorList>
    </citation>
    <scope>NUCLEOTIDE SEQUENCE</scope>
    <source>
        <strain evidence="8">JF 03-4F</strain>
    </source>
</reference>
<evidence type="ECO:0000256" key="3">
    <source>
        <dbReference type="ARBA" id="ARBA00023125"/>
    </source>
</evidence>
<evidence type="ECO:0000259" key="7">
    <source>
        <dbReference type="PROSITE" id="PS50048"/>
    </source>
</evidence>
<dbReference type="AlphaFoldDB" id="A0AAN6E372"/>
<name>A0AAN6E372_9EURO</name>
<evidence type="ECO:0000256" key="4">
    <source>
        <dbReference type="ARBA" id="ARBA00023163"/>
    </source>
</evidence>
<dbReference type="GO" id="GO:0000981">
    <property type="term" value="F:DNA-binding transcription factor activity, RNA polymerase II-specific"/>
    <property type="evidence" value="ECO:0007669"/>
    <property type="project" value="InterPro"/>
</dbReference>
<dbReference type="GO" id="GO:0005634">
    <property type="term" value="C:nucleus"/>
    <property type="evidence" value="ECO:0007669"/>
    <property type="project" value="UniProtKB-SubCell"/>
</dbReference>
<keyword evidence="9" id="KW-1185">Reference proteome</keyword>
<dbReference type="PANTHER" id="PTHR37534:SF38">
    <property type="entry name" value="ZN(2)-C6 FUNGAL-TYPE DOMAIN-CONTAINING PROTEIN"/>
    <property type="match status" value="1"/>
</dbReference>
<evidence type="ECO:0000256" key="6">
    <source>
        <dbReference type="SAM" id="MobiDB-lite"/>
    </source>
</evidence>
<dbReference type="InterPro" id="IPR021858">
    <property type="entry name" value="Fun_TF"/>
</dbReference>
<feature type="compositionally biased region" description="Basic and acidic residues" evidence="6">
    <location>
        <begin position="466"/>
        <end position="480"/>
    </location>
</feature>
<dbReference type="CDD" id="cd00067">
    <property type="entry name" value="GAL4"/>
    <property type="match status" value="1"/>
</dbReference>